<organism evidence="8 9">
    <name type="scientific">Actinotignum schaalii FB123-CNA-2</name>
    <dbReference type="NCBI Taxonomy" id="883067"/>
    <lineage>
        <taxon>Bacteria</taxon>
        <taxon>Bacillati</taxon>
        <taxon>Actinomycetota</taxon>
        <taxon>Actinomycetes</taxon>
        <taxon>Actinomycetales</taxon>
        <taxon>Actinomycetaceae</taxon>
        <taxon>Actinotignum</taxon>
    </lineage>
</organism>
<evidence type="ECO:0000256" key="6">
    <source>
        <dbReference type="ARBA" id="ARBA00023136"/>
    </source>
</evidence>
<feature type="transmembrane region" description="Helical" evidence="7">
    <location>
        <begin position="362"/>
        <end position="386"/>
    </location>
</feature>
<comment type="subcellular location">
    <subcellularLocation>
        <location evidence="1">Cell membrane</location>
        <topology evidence="1">Multi-pass membrane protein</topology>
    </subcellularLocation>
</comment>
<proteinExistence type="predicted"/>
<feature type="transmembrane region" description="Helical" evidence="7">
    <location>
        <begin position="25"/>
        <end position="44"/>
    </location>
</feature>
<dbReference type="eggNOG" id="COG1292">
    <property type="taxonomic scope" value="Bacteria"/>
</dbReference>
<keyword evidence="2" id="KW-0813">Transport</keyword>
<dbReference type="RefSeq" id="WP_016442405.1">
    <property type="nucleotide sequence ID" value="NZ_KE150262.1"/>
</dbReference>
<keyword evidence="4 7" id="KW-0812">Transmembrane</keyword>
<feature type="transmembrane region" description="Helical" evidence="7">
    <location>
        <begin position="243"/>
        <end position="265"/>
    </location>
</feature>
<accession>S2VLD0</accession>
<feature type="transmembrane region" description="Helical" evidence="7">
    <location>
        <begin position="205"/>
        <end position="231"/>
    </location>
</feature>
<evidence type="ECO:0000256" key="5">
    <source>
        <dbReference type="ARBA" id="ARBA00022989"/>
    </source>
</evidence>
<evidence type="ECO:0000313" key="8">
    <source>
        <dbReference type="EMBL" id="EPD26845.1"/>
    </source>
</evidence>
<dbReference type="PANTHER" id="PTHR30047:SF12">
    <property type="entry name" value="BCCT-FAMILY TRANSPORTER"/>
    <property type="match status" value="1"/>
</dbReference>
<feature type="transmembrane region" description="Helical" evidence="7">
    <location>
        <begin position="148"/>
        <end position="174"/>
    </location>
</feature>
<feature type="transmembrane region" description="Helical" evidence="7">
    <location>
        <begin position="406"/>
        <end position="433"/>
    </location>
</feature>
<feature type="transmembrane region" description="Helical" evidence="7">
    <location>
        <begin position="104"/>
        <end position="128"/>
    </location>
</feature>
<dbReference type="GO" id="GO:0005886">
    <property type="term" value="C:plasma membrane"/>
    <property type="evidence" value="ECO:0007669"/>
    <property type="project" value="UniProtKB-SubCell"/>
</dbReference>
<dbReference type="PATRIC" id="fig|883067.3.peg.759"/>
<dbReference type="Proteomes" id="UP000014393">
    <property type="component" value="Unassembled WGS sequence"/>
</dbReference>
<evidence type="ECO:0000256" key="7">
    <source>
        <dbReference type="SAM" id="Phobius"/>
    </source>
</evidence>
<keyword evidence="9" id="KW-1185">Reference proteome</keyword>
<feature type="transmembrane region" description="Helical" evidence="7">
    <location>
        <begin position="332"/>
        <end position="350"/>
    </location>
</feature>
<dbReference type="PANTHER" id="PTHR30047">
    <property type="entry name" value="HIGH-AFFINITY CHOLINE TRANSPORT PROTEIN-RELATED"/>
    <property type="match status" value="1"/>
</dbReference>
<dbReference type="EMBL" id="AGWM01000010">
    <property type="protein sequence ID" value="EPD26845.1"/>
    <property type="molecule type" value="Genomic_DNA"/>
</dbReference>
<evidence type="ECO:0000256" key="3">
    <source>
        <dbReference type="ARBA" id="ARBA00022475"/>
    </source>
</evidence>
<feature type="transmembrane region" description="Helical" evidence="7">
    <location>
        <begin position="272"/>
        <end position="291"/>
    </location>
</feature>
<keyword evidence="6 7" id="KW-0472">Membrane</keyword>
<dbReference type="AlphaFoldDB" id="S2VLD0"/>
<evidence type="ECO:0000313" key="9">
    <source>
        <dbReference type="Proteomes" id="UP000014393"/>
    </source>
</evidence>
<dbReference type="HOGENOM" id="CLU_010118_5_0_11"/>
<sequence length="550" mass="59531">MSEKKLRDKSSAATATDGVKSRPDYVLVIGSIIVVALVVIALLMWPDEAQNGASTLFNGSTRIFGVPIQVLGFFCVAMALVLACSRIGSVKLGSGKPEYSTPSWLFMFISAGLGSATMYWAFMEWAYYYNTPGLNLEAHSREALDQSLAYAFFHWGPTPWAMYVIAGIAMAYYFHIRRGKHLSYAGNMEAVSNGRVKAKGWLGRVIDIIFLFTTFGGLILTVTVTVNTISAGLSGIFGISNSLILKTVILLFSSLLFGLSSYAGLTSGLQKLARAAVVGVFLFAFVVLIIGPTEFIALNATNAMGLEIQNFVHMSLFTDPVGGGSFPRDWTVFYWLYWMSYLPGVAIFIARVSRGRTIRQVVFGLVGGGAAGIMFVFGVLSSYSIHELVSGGINAPKILVEDSGESAVAALLANLPVGTIFAIVYFIIMLLFLSSHLDATAFTISTVSTRNLPAGKDPARILRMFWVLMLSAIPFAMIAINANLETLKTGLTLTAVPFVILLALQIYGLIKWLRRDLKYFDAKTGEITLPLDKGESEGRVATDLEAGGTQ</sequence>
<evidence type="ECO:0000256" key="1">
    <source>
        <dbReference type="ARBA" id="ARBA00004651"/>
    </source>
</evidence>
<feature type="transmembrane region" description="Helical" evidence="7">
    <location>
        <begin position="465"/>
        <end position="484"/>
    </location>
</feature>
<evidence type="ECO:0000256" key="2">
    <source>
        <dbReference type="ARBA" id="ARBA00022448"/>
    </source>
</evidence>
<dbReference type="Pfam" id="PF02028">
    <property type="entry name" value="BCCT"/>
    <property type="match status" value="1"/>
</dbReference>
<evidence type="ECO:0000256" key="4">
    <source>
        <dbReference type="ARBA" id="ARBA00022692"/>
    </source>
</evidence>
<dbReference type="OrthoDB" id="9775735at2"/>
<dbReference type="NCBIfam" id="NF007412">
    <property type="entry name" value="PRK09950.1"/>
    <property type="match status" value="1"/>
</dbReference>
<dbReference type="InterPro" id="IPR000060">
    <property type="entry name" value="BCCT_transptr"/>
</dbReference>
<protein>
    <submittedName>
        <fullName evidence="8">Betaine/carnitine/choline transporter (BCCT) family transporter</fullName>
    </submittedName>
</protein>
<dbReference type="GO" id="GO:0022857">
    <property type="term" value="F:transmembrane transporter activity"/>
    <property type="evidence" value="ECO:0007669"/>
    <property type="project" value="InterPro"/>
</dbReference>
<name>S2VLD0_9ACTO</name>
<keyword evidence="5 7" id="KW-1133">Transmembrane helix</keyword>
<keyword evidence="3" id="KW-1003">Cell membrane</keyword>
<gene>
    <name evidence="8" type="ORF">HMPREF9237_00777</name>
</gene>
<comment type="caution">
    <text evidence="8">The sequence shown here is derived from an EMBL/GenBank/DDBJ whole genome shotgun (WGS) entry which is preliminary data.</text>
</comment>
<reference evidence="8 9" key="1">
    <citation type="submission" date="2013-05" db="EMBL/GenBank/DDBJ databases">
        <title>The Genome Sequence of Actinobaculum schaalii FB123-CNA2.</title>
        <authorList>
            <consortium name="The Broad Institute Genomics Platform"/>
            <person name="Earl A."/>
            <person name="Ward D."/>
            <person name="Feldgarden M."/>
            <person name="Gevers D."/>
            <person name="Saerens B."/>
            <person name="Vaneechoutte M."/>
            <person name="Walker B."/>
            <person name="Young S."/>
            <person name="Zeng Q."/>
            <person name="Gargeya S."/>
            <person name="Fitzgerald M."/>
            <person name="Haas B."/>
            <person name="Abouelleil A."/>
            <person name="Allen A.W."/>
            <person name="Alvarado L."/>
            <person name="Arachchi H.M."/>
            <person name="Berlin A.M."/>
            <person name="Chapman S.B."/>
            <person name="Gainer-Dewar J."/>
            <person name="Goldberg J."/>
            <person name="Griggs A."/>
            <person name="Gujja S."/>
            <person name="Hansen M."/>
            <person name="Howarth C."/>
            <person name="Imamovic A."/>
            <person name="Ireland A."/>
            <person name="Larimer J."/>
            <person name="McCowan C."/>
            <person name="Murphy C."/>
            <person name="Pearson M."/>
            <person name="Poon T.W."/>
            <person name="Priest M."/>
            <person name="Roberts A."/>
            <person name="Saif S."/>
            <person name="Shea T."/>
            <person name="Sisk P."/>
            <person name="Sykes S."/>
            <person name="Wortman J."/>
            <person name="Nusbaum C."/>
            <person name="Birren B."/>
        </authorList>
    </citation>
    <scope>NUCLEOTIDE SEQUENCE [LARGE SCALE GENOMIC DNA]</scope>
    <source>
        <strain evidence="8 9">FB123-CNA-2</strain>
    </source>
</reference>
<feature type="transmembrane region" description="Helical" evidence="7">
    <location>
        <begin position="64"/>
        <end position="83"/>
    </location>
</feature>
<feature type="transmembrane region" description="Helical" evidence="7">
    <location>
        <begin position="490"/>
        <end position="510"/>
    </location>
</feature>